<comment type="similarity">
    <text evidence="1 13">Belongs to the helicase family. DnaB subfamily.</text>
</comment>
<dbReference type="SUPFAM" id="SSF52540">
    <property type="entry name" value="P-loop containing nucleoside triphosphate hydrolases"/>
    <property type="match status" value="1"/>
</dbReference>
<evidence type="ECO:0000256" key="10">
    <source>
        <dbReference type="ARBA" id="ARBA00044932"/>
    </source>
</evidence>
<dbReference type="EC" id="5.6.2.3" evidence="12 13"/>
<evidence type="ECO:0000313" key="17">
    <source>
        <dbReference type="Proteomes" id="UP000002710"/>
    </source>
</evidence>
<dbReference type="FunFam" id="3.40.50.300:FF:000076">
    <property type="entry name" value="Replicative DNA helicase"/>
    <property type="match status" value="1"/>
</dbReference>
<feature type="region of interest" description="Disordered" evidence="14">
    <location>
        <begin position="1"/>
        <end position="40"/>
    </location>
</feature>
<dbReference type="GO" id="GO:0043139">
    <property type="term" value="F:5'-3' DNA helicase activity"/>
    <property type="evidence" value="ECO:0007669"/>
    <property type="project" value="UniProtKB-EC"/>
</dbReference>
<comment type="catalytic activity">
    <reaction evidence="11 13">
        <text>ATP + H2O = ADP + phosphate + H(+)</text>
        <dbReference type="Rhea" id="RHEA:13065"/>
        <dbReference type="ChEBI" id="CHEBI:15377"/>
        <dbReference type="ChEBI" id="CHEBI:15378"/>
        <dbReference type="ChEBI" id="CHEBI:30616"/>
        <dbReference type="ChEBI" id="CHEBI:43474"/>
        <dbReference type="ChEBI" id="CHEBI:456216"/>
        <dbReference type="EC" id="5.6.2.3"/>
    </reaction>
</comment>
<evidence type="ECO:0000256" key="7">
    <source>
        <dbReference type="ARBA" id="ARBA00022840"/>
    </source>
</evidence>
<dbReference type="GO" id="GO:0016887">
    <property type="term" value="F:ATP hydrolysis activity"/>
    <property type="evidence" value="ECO:0007669"/>
    <property type="project" value="RHEA"/>
</dbReference>
<dbReference type="Pfam" id="PF00772">
    <property type="entry name" value="DnaB"/>
    <property type="match status" value="1"/>
</dbReference>
<dbReference type="GO" id="GO:0006269">
    <property type="term" value="P:DNA replication, synthesis of primer"/>
    <property type="evidence" value="ECO:0007669"/>
    <property type="project" value="UniProtKB-UniRule"/>
</dbReference>
<evidence type="ECO:0000256" key="9">
    <source>
        <dbReference type="ARBA" id="ARBA00023235"/>
    </source>
</evidence>
<dbReference type="PANTHER" id="PTHR30153:SF2">
    <property type="entry name" value="REPLICATIVE DNA HELICASE"/>
    <property type="match status" value="1"/>
</dbReference>
<dbReference type="SUPFAM" id="SSF48024">
    <property type="entry name" value="N-terminal domain of DnaB helicase"/>
    <property type="match status" value="1"/>
</dbReference>
<evidence type="ECO:0000256" key="12">
    <source>
        <dbReference type="NCBIfam" id="TIGR00665"/>
    </source>
</evidence>
<dbReference type="AlphaFoldDB" id="Q312D8"/>
<dbReference type="Gene3D" id="1.10.860.10">
    <property type="entry name" value="DNAb Helicase, Chain A"/>
    <property type="match status" value="1"/>
</dbReference>
<reference evidence="16 17" key="1">
    <citation type="journal article" date="2011" name="J. Bacteriol.">
        <title>Complete genome sequence and updated annotation of Desulfovibrio alaskensis G20.</title>
        <authorList>
            <person name="Hauser L.J."/>
            <person name="Land M.L."/>
            <person name="Brown S.D."/>
            <person name="Larimer F."/>
            <person name="Keller K.L."/>
            <person name="Rapp-Giles B.J."/>
            <person name="Price M.N."/>
            <person name="Lin M."/>
            <person name="Bruce D.C."/>
            <person name="Detter J.C."/>
            <person name="Tapia R."/>
            <person name="Han C.S."/>
            <person name="Goodwin L.A."/>
            <person name="Cheng J.F."/>
            <person name="Pitluck S."/>
            <person name="Copeland A."/>
            <person name="Lucas S."/>
            <person name="Nolan M."/>
            <person name="Lapidus A.L."/>
            <person name="Palumbo A.V."/>
            <person name="Wall J.D."/>
        </authorList>
    </citation>
    <scope>NUCLEOTIDE SEQUENCE [LARGE SCALE GENOMIC DNA]</scope>
    <source>
        <strain evidence="17">ATCC BAA 1058 / DSM 17464 / G20</strain>
    </source>
</reference>
<gene>
    <name evidence="16" type="ordered locus">Dde_1409</name>
</gene>
<dbReference type="NCBIfam" id="TIGR00665">
    <property type="entry name" value="DnaB"/>
    <property type="match status" value="1"/>
</dbReference>
<dbReference type="EMBL" id="CP000112">
    <property type="protein sequence ID" value="ABB38208.2"/>
    <property type="molecule type" value="Genomic_DNA"/>
</dbReference>
<dbReference type="InterPro" id="IPR036185">
    <property type="entry name" value="DNA_heli_DnaB-like_N_sf"/>
</dbReference>
<evidence type="ECO:0000256" key="5">
    <source>
        <dbReference type="ARBA" id="ARBA00022801"/>
    </source>
</evidence>
<feature type="compositionally biased region" description="Low complexity" evidence="14">
    <location>
        <begin position="1"/>
        <end position="17"/>
    </location>
</feature>
<dbReference type="FunFam" id="1.10.860.10:FF:000001">
    <property type="entry name" value="Replicative DNA helicase"/>
    <property type="match status" value="1"/>
</dbReference>
<dbReference type="PROSITE" id="PS51199">
    <property type="entry name" value="SF4_HELICASE"/>
    <property type="match status" value="1"/>
</dbReference>
<dbReference type="InterPro" id="IPR007692">
    <property type="entry name" value="DNA_helicase_DnaB"/>
</dbReference>
<keyword evidence="6 13" id="KW-0347">Helicase</keyword>
<dbReference type="Pfam" id="PF03796">
    <property type="entry name" value="DnaB_C"/>
    <property type="match status" value="1"/>
</dbReference>
<dbReference type="HOGENOM" id="CLU_005373_0_0_7"/>
<dbReference type="GO" id="GO:0042802">
    <property type="term" value="F:identical protein binding"/>
    <property type="evidence" value="ECO:0007669"/>
    <property type="project" value="UniProtKB-ARBA"/>
</dbReference>
<dbReference type="CDD" id="cd00984">
    <property type="entry name" value="DnaB_C"/>
    <property type="match status" value="1"/>
</dbReference>
<evidence type="ECO:0000256" key="8">
    <source>
        <dbReference type="ARBA" id="ARBA00023125"/>
    </source>
</evidence>
<evidence type="ECO:0000256" key="6">
    <source>
        <dbReference type="ARBA" id="ARBA00022806"/>
    </source>
</evidence>
<evidence type="ECO:0000256" key="11">
    <source>
        <dbReference type="ARBA" id="ARBA00048954"/>
    </source>
</evidence>
<dbReference type="GO" id="GO:0005829">
    <property type="term" value="C:cytosol"/>
    <property type="evidence" value="ECO:0007669"/>
    <property type="project" value="TreeGrafter"/>
</dbReference>
<dbReference type="InterPro" id="IPR016136">
    <property type="entry name" value="DNA_helicase_N/primase_C"/>
</dbReference>
<keyword evidence="3 13" id="KW-0235">DNA replication</keyword>
<evidence type="ECO:0000256" key="13">
    <source>
        <dbReference type="RuleBase" id="RU362085"/>
    </source>
</evidence>
<feature type="domain" description="SF4 helicase" evidence="15">
    <location>
        <begin position="219"/>
        <end position="486"/>
    </location>
</feature>
<evidence type="ECO:0000256" key="4">
    <source>
        <dbReference type="ARBA" id="ARBA00022741"/>
    </source>
</evidence>
<dbReference type="InterPro" id="IPR007693">
    <property type="entry name" value="DNA_helicase_DnaB-like_N"/>
</dbReference>
<keyword evidence="9" id="KW-0413">Isomerase</keyword>
<evidence type="ECO:0000313" key="16">
    <source>
        <dbReference type="EMBL" id="ABB38208.2"/>
    </source>
</evidence>
<proteinExistence type="inferred from homology"/>
<dbReference type="PANTHER" id="PTHR30153">
    <property type="entry name" value="REPLICATIVE DNA HELICASE DNAB"/>
    <property type="match status" value="1"/>
</dbReference>
<sequence length="493" mass="54827">MQKNPQQKNPQWKKPQNSTAFQGNAPARTGGGGPFGQVDQVSDDLLRNVPPHSVEAEQAVLGGVFLRGQVFHTLVDIVNEDDFYLPAHKTIFESFSELYRRNSPIDLITVAEFLKDQGKLEMAGGTVYLAELAESVISAANAEHYATLVRNKSLQRSLIGACSDIISNCYDASQDIEQLLDHSESSIFSISERTTGKVFKSSKELVSKVFEDLEKRVERKELVTGVTTGYFRLDSMTAGLQPSDLIIIAARPSMGKTAFVLNMAMRAAVNAGTPVAIYSLEMSMESLMMRMLCAWGKVDLGKLRKGFLDDEDWAKLYAAADVLSRAPIYIDDTPAITTLDLRARTRRLHADKGVGMVVVDYLQLMRSSRRTDSRELEISDISRNLKALAKELNIPVIALSQLNRKVEERTNKRPMLSDLRESGAIEQDADIIMFVYRDEVYNKRDDNPKKGVAEIIIGKQRNGPTGMAELAYIGSYTAFEDLAEVPPPSEEFQ</sequence>
<keyword evidence="17" id="KW-1185">Reference proteome</keyword>
<dbReference type="NCBIfam" id="NF004384">
    <property type="entry name" value="PRK05748.1"/>
    <property type="match status" value="1"/>
</dbReference>
<keyword evidence="4 13" id="KW-0547">Nucleotide-binding</keyword>
<dbReference type="Gene3D" id="3.40.50.300">
    <property type="entry name" value="P-loop containing nucleotide triphosphate hydrolases"/>
    <property type="match status" value="1"/>
</dbReference>
<dbReference type="Proteomes" id="UP000002710">
    <property type="component" value="Chromosome"/>
</dbReference>
<keyword evidence="2 13" id="KW-0639">Primosome</keyword>
<dbReference type="STRING" id="207559.Dde_1409"/>
<keyword evidence="7 13" id="KW-0067">ATP-binding</keyword>
<comment type="function">
    <text evidence="10 13">The main replicative DNA helicase, it participates in initiation and elongation during chromosome replication. Travels ahead of the DNA replisome, separating dsDNA into templates for DNA synthesis. A processive ATP-dependent 5'-3' DNA helicase it has DNA-dependent ATPase activity.</text>
</comment>
<name>Q312D8_OLEA2</name>
<dbReference type="InterPro" id="IPR027417">
    <property type="entry name" value="P-loop_NTPase"/>
</dbReference>
<evidence type="ECO:0000256" key="14">
    <source>
        <dbReference type="SAM" id="MobiDB-lite"/>
    </source>
</evidence>
<dbReference type="RefSeq" id="WP_011367380.1">
    <property type="nucleotide sequence ID" value="NC_007519.1"/>
</dbReference>
<dbReference type="KEGG" id="dde:Dde_1409"/>
<evidence type="ECO:0000256" key="1">
    <source>
        <dbReference type="ARBA" id="ARBA00008428"/>
    </source>
</evidence>
<dbReference type="GO" id="GO:0003677">
    <property type="term" value="F:DNA binding"/>
    <property type="evidence" value="ECO:0007669"/>
    <property type="project" value="UniProtKB-UniRule"/>
</dbReference>
<dbReference type="InterPro" id="IPR007694">
    <property type="entry name" value="DNA_helicase_DnaB-like_C"/>
</dbReference>
<dbReference type="GO" id="GO:0005524">
    <property type="term" value="F:ATP binding"/>
    <property type="evidence" value="ECO:0007669"/>
    <property type="project" value="UniProtKB-UniRule"/>
</dbReference>
<protein>
    <recommendedName>
        <fullName evidence="12 13">Replicative DNA helicase</fullName>
        <ecNumber evidence="12 13">5.6.2.3</ecNumber>
    </recommendedName>
</protein>
<organism evidence="16 17">
    <name type="scientific">Oleidesulfovibrio alaskensis (strain ATCC BAA-1058 / DSM 17464 / G20)</name>
    <name type="common">Desulfovibrio alaskensis</name>
    <dbReference type="NCBI Taxonomy" id="207559"/>
    <lineage>
        <taxon>Bacteria</taxon>
        <taxon>Pseudomonadati</taxon>
        <taxon>Thermodesulfobacteriota</taxon>
        <taxon>Desulfovibrionia</taxon>
        <taxon>Desulfovibrionales</taxon>
        <taxon>Desulfovibrionaceae</taxon>
        <taxon>Oleidesulfovibrio</taxon>
    </lineage>
</organism>
<keyword evidence="8 13" id="KW-0238">DNA-binding</keyword>
<evidence type="ECO:0000256" key="3">
    <source>
        <dbReference type="ARBA" id="ARBA00022705"/>
    </source>
</evidence>
<dbReference type="eggNOG" id="COG0305">
    <property type="taxonomic scope" value="Bacteria"/>
</dbReference>
<evidence type="ECO:0000256" key="2">
    <source>
        <dbReference type="ARBA" id="ARBA00022515"/>
    </source>
</evidence>
<accession>Q312D8</accession>
<dbReference type="GO" id="GO:1990077">
    <property type="term" value="C:primosome complex"/>
    <property type="evidence" value="ECO:0007669"/>
    <property type="project" value="UniProtKB-UniRule"/>
</dbReference>
<evidence type="ECO:0000259" key="15">
    <source>
        <dbReference type="PROSITE" id="PS51199"/>
    </source>
</evidence>
<keyword evidence="5 13" id="KW-0378">Hydrolase</keyword>